<reference evidence="2" key="1">
    <citation type="submission" date="2020-07" db="EMBL/GenBank/DDBJ databases">
        <authorList>
            <person name="Lin J."/>
        </authorList>
    </citation>
    <scope>NUCLEOTIDE SEQUENCE</scope>
</reference>
<keyword evidence="1" id="KW-1133">Transmembrane helix</keyword>
<dbReference type="EMBL" id="CAJEUB010000012">
    <property type="protein sequence ID" value="CAD1846181.1"/>
    <property type="molecule type" value="Genomic_DNA"/>
</dbReference>
<accession>A0A6V7QTJ5</accession>
<dbReference type="AlphaFoldDB" id="A0A6V7QTJ5"/>
<protein>
    <submittedName>
        <fullName evidence="2">Uncharacterized protein</fullName>
    </submittedName>
</protein>
<sequence length="166" mass="17083">MGNRVVRAEIPRGATTTAGCHTGHGPSPAVIPGSCPFSPLLPARSAYFVIYTHPPYFLSRHHSVSENSLLSPPPTKTLASDLSFLIFFLLFEDPTKKEKESAMAPIVSKDLAICVAAAAAASLAFVASAAEAPAPSPTSAAGSLSAPLAAAFLASAAALILSFLRH</sequence>
<gene>
    <name evidence="2" type="ORF">CB5_LOCUS29392</name>
</gene>
<evidence type="ECO:0000313" key="2">
    <source>
        <dbReference type="EMBL" id="CAD1846181.1"/>
    </source>
</evidence>
<proteinExistence type="predicted"/>
<name>A0A6V7QTJ5_ANACO</name>
<keyword evidence="1" id="KW-0812">Transmembrane</keyword>
<feature type="transmembrane region" description="Helical" evidence="1">
    <location>
        <begin position="142"/>
        <end position="164"/>
    </location>
</feature>
<organism evidence="2">
    <name type="scientific">Ananas comosus var. bracteatus</name>
    <name type="common">red pineapple</name>
    <dbReference type="NCBI Taxonomy" id="296719"/>
    <lineage>
        <taxon>Eukaryota</taxon>
        <taxon>Viridiplantae</taxon>
        <taxon>Streptophyta</taxon>
        <taxon>Embryophyta</taxon>
        <taxon>Tracheophyta</taxon>
        <taxon>Spermatophyta</taxon>
        <taxon>Magnoliopsida</taxon>
        <taxon>Liliopsida</taxon>
        <taxon>Poales</taxon>
        <taxon>Bromeliaceae</taxon>
        <taxon>Bromelioideae</taxon>
        <taxon>Ananas</taxon>
    </lineage>
</organism>
<evidence type="ECO:0000256" key="1">
    <source>
        <dbReference type="SAM" id="Phobius"/>
    </source>
</evidence>
<feature type="transmembrane region" description="Helical" evidence="1">
    <location>
        <begin position="111"/>
        <end position="130"/>
    </location>
</feature>
<keyword evidence="1" id="KW-0472">Membrane</keyword>